<proteinExistence type="predicted"/>
<dbReference type="Pfam" id="PF00691">
    <property type="entry name" value="OmpA"/>
    <property type="match status" value="1"/>
</dbReference>
<dbReference type="InterPro" id="IPR006664">
    <property type="entry name" value="OMP_bac"/>
</dbReference>
<feature type="domain" description="OmpA-like" evidence="6">
    <location>
        <begin position="108"/>
        <end position="225"/>
    </location>
</feature>
<evidence type="ECO:0000259" key="6">
    <source>
        <dbReference type="PROSITE" id="PS51123"/>
    </source>
</evidence>
<dbReference type="RefSeq" id="WP_183440485.1">
    <property type="nucleotide sequence ID" value="NZ_JACHXD010000003.1"/>
</dbReference>
<dbReference type="Proteomes" id="UP000541535">
    <property type="component" value="Unassembled WGS sequence"/>
</dbReference>
<evidence type="ECO:0000256" key="4">
    <source>
        <dbReference type="PROSITE-ProRule" id="PRU00473"/>
    </source>
</evidence>
<dbReference type="Gene3D" id="3.30.1330.60">
    <property type="entry name" value="OmpA-like domain"/>
    <property type="match status" value="1"/>
</dbReference>
<evidence type="ECO:0000256" key="3">
    <source>
        <dbReference type="ARBA" id="ARBA00023237"/>
    </source>
</evidence>
<evidence type="ECO:0000256" key="5">
    <source>
        <dbReference type="SAM" id="SignalP"/>
    </source>
</evidence>
<reference evidence="7 8" key="1">
    <citation type="submission" date="2020-08" db="EMBL/GenBank/DDBJ databases">
        <title>Genomic Encyclopedia of Type Strains, Phase III (KMG-III): the genomes of soil and plant-associated and newly described type strains.</title>
        <authorList>
            <person name="Whitman W."/>
        </authorList>
    </citation>
    <scope>NUCLEOTIDE SEQUENCE [LARGE SCALE GENOMIC DNA]</scope>
    <source>
        <strain evidence="7 8">CECT 8897</strain>
    </source>
</reference>
<comment type="subcellular location">
    <subcellularLocation>
        <location evidence="1">Cell outer membrane</location>
    </subcellularLocation>
</comment>
<dbReference type="CDD" id="cd07185">
    <property type="entry name" value="OmpA_C-like"/>
    <property type="match status" value="1"/>
</dbReference>
<keyword evidence="5" id="KW-0732">Signal</keyword>
<sequence length="228" mass="23543">MNFQHKTSTKPLAGALALLLALAASGCADMNATQRGTATGAGIGAGLGAILGASTGGGGSGRAAGGAVLGAAVGAIAGNIWSQRMEDQKRAMEQATKGTGVQVSQTPDNRLKLEIPSDISFDTNRSDIKANFRPILDRFASTLNDNPAATVSIIGHTDSTGSDAINQPLSVDRASHTRDYLAMRGVSPTRVVVEGRGAREPIAPNEDNAGRARNRRVEIFVAEPQPRS</sequence>
<evidence type="ECO:0000313" key="8">
    <source>
        <dbReference type="Proteomes" id="UP000541535"/>
    </source>
</evidence>
<evidence type="ECO:0000256" key="2">
    <source>
        <dbReference type="ARBA" id="ARBA00023136"/>
    </source>
</evidence>
<keyword evidence="3" id="KW-0998">Cell outer membrane</keyword>
<keyword evidence="8" id="KW-1185">Reference proteome</keyword>
<keyword evidence="2 4" id="KW-0472">Membrane</keyword>
<name>A0A7W5FTI0_9BURK</name>
<dbReference type="EMBL" id="JACHXD010000003">
    <property type="protein sequence ID" value="MBB3118596.1"/>
    <property type="molecule type" value="Genomic_DNA"/>
</dbReference>
<dbReference type="InterPro" id="IPR036737">
    <property type="entry name" value="OmpA-like_sf"/>
</dbReference>
<dbReference type="GO" id="GO:0009279">
    <property type="term" value="C:cell outer membrane"/>
    <property type="evidence" value="ECO:0007669"/>
    <property type="project" value="UniProtKB-SubCell"/>
</dbReference>
<organism evidence="7 8">
    <name type="scientific">Pseudoduganella violacea</name>
    <dbReference type="NCBI Taxonomy" id="1715466"/>
    <lineage>
        <taxon>Bacteria</taxon>
        <taxon>Pseudomonadati</taxon>
        <taxon>Pseudomonadota</taxon>
        <taxon>Betaproteobacteria</taxon>
        <taxon>Burkholderiales</taxon>
        <taxon>Oxalobacteraceae</taxon>
        <taxon>Telluria group</taxon>
        <taxon>Pseudoduganella</taxon>
    </lineage>
</organism>
<dbReference type="PANTHER" id="PTHR30329">
    <property type="entry name" value="STATOR ELEMENT OF FLAGELLAR MOTOR COMPLEX"/>
    <property type="match status" value="1"/>
</dbReference>
<dbReference type="InterPro" id="IPR039567">
    <property type="entry name" value="Gly-zipper"/>
</dbReference>
<dbReference type="PRINTS" id="PR01021">
    <property type="entry name" value="OMPADOMAIN"/>
</dbReference>
<dbReference type="AlphaFoldDB" id="A0A7W5FTI0"/>
<evidence type="ECO:0000256" key="1">
    <source>
        <dbReference type="ARBA" id="ARBA00004442"/>
    </source>
</evidence>
<dbReference type="InterPro" id="IPR006665">
    <property type="entry name" value="OmpA-like"/>
</dbReference>
<comment type="caution">
    <text evidence="7">The sequence shown here is derived from an EMBL/GenBank/DDBJ whole genome shotgun (WGS) entry which is preliminary data.</text>
</comment>
<dbReference type="Pfam" id="PF13488">
    <property type="entry name" value="Gly-zipper_Omp"/>
    <property type="match status" value="1"/>
</dbReference>
<accession>A0A7W5FTI0</accession>
<protein>
    <submittedName>
        <fullName evidence="7">Outer membrane protein OmpA-like peptidoglycan-associated protein</fullName>
    </submittedName>
</protein>
<dbReference type="SUPFAM" id="SSF103088">
    <property type="entry name" value="OmpA-like"/>
    <property type="match status" value="1"/>
</dbReference>
<gene>
    <name evidence="7" type="ORF">FHS03_001627</name>
</gene>
<dbReference type="PROSITE" id="PS51257">
    <property type="entry name" value="PROKAR_LIPOPROTEIN"/>
    <property type="match status" value="1"/>
</dbReference>
<dbReference type="InterPro" id="IPR050330">
    <property type="entry name" value="Bact_OuterMem_StrucFunc"/>
</dbReference>
<feature type="chain" id="PRO_5031406734" evidence="5">
    <location>
        <begin position="29"/>
        <end position="228"/>
    </location>
</feature>
<dbReference type="PRINTS" id="PR01023">
    <property type="entry name" value="NAFLGMOTY"/>
</dbReference>
<evidence type="ECO:0000313" key="7">
    <source>
        <dbReference type="EMBL" id="MBB3118596.1"/>
    </source>
</evidence>
<dbReference type="PANTHER" id="PTHR30329:SF21">
    <property type="entry name" value="LIPOPROTEIN YIAD-RELATED"/>
    <property type="match status" value="1"/>
</dbReference>
<feature type="signal peptide" evidence="5">
    <location>
        <begin position="1"/>
        <end position="28"/>
    </location>
</feature>
<dbReference type="PROSITE" id="PS51123">
    <property type="entry name" value="OMPA_2"/>
    <property type="match status" value="1"/>
</dbReference>